<comment type="caution">
    <text evidence="2">The sequence shown here is derived from an EMBL/GenBank/DDBJ whole genome shotgun (WGS) entry which is preliminary data.</text>
</comment>
<protein>
    <submittedName>
        <fullName evidence="2">Small GTP-binding protein domain</fullName>
    </submittedName>
</protein>
<evidence type="ECO:0000256" key="1">
    <source>
        <dbReference type="SAM" id="MobiDB-lite"/>
    </source>
</evidence>
<gene>
    <name evidence="2" type="ORF">M153_97770001</name>
</gene>
<dbReference type="AlphaFoldDB" id="A0A0R0LYS4"/>
<name>A0A0R0LYS4_9MICR</name>
<proteinExistence type="predicted"/>
<feature type="region of interest" description="Disordered" evidence="1">
    <location>
        <begin position="1"/>
        <end position="24"/>
    </location>
</feature>
<keyword evidence="3" id="KW-1185">Reference proteome</keyword>
<accession>A0A0R0LYS4</accession>
<dbReference type="EMBL" id="LGUB01001111">
    <property type="protein sequence ID" value="KRH92212.1"/>
    <property type="molecule type" value="Genomic_DNA"/>
</dbReference>
<dbReference type="Proteomes" id="UP000051530">
    <property type="component" value="Unassembled WGS sequence"/>
</dbReference>
<evidence type="ECO:0000313" key="3">
    <source>
        <dbReference type="Proteomes" id="UP000051530"/>
    </source>
</evidence>
<sequence>HEPQLKDLKPQLEDLESKTEDHDNERFKNVITKDLQNERIIDDLTQTVKNKLKLSKVSDDSDLSLRENSSEIGKTSLDAISDFEKNNNTTKIENLTHLYRYFALDQQVKHIQVRSEHNNLKNSHSSVDLLGISPYAIRLQGKKFSIVKLFSKMSEGEQVFCVNDLDGREAVIDKIYIFNNDTLKRTNSVTAGSLIAVESNLLRNCAIFKNFTPTRLSIFKTRPFYIESIRSNDTIIQKIKDLSYFEPILRAKVNKFNNIELFCEGKMHFEKIACDLNNDFVNVPNTNYLLEGASQTKKSVFEKDKIVCEIEMKPLETIENEI</sequence>
<organism evidence="2 3">
    <name type="scientific">Pseudoloma neurophilia</name>
    <dbReference type="NCBI Taxonomy" id="146866"/>
    <lineage>
        <taxon>Eukaryota</taxon>
        <taxon>Fungi</taxon>
        <taxon>Fungi incertae sedis</taxon>
        <taxon>Microsporidia</taxon>
        <taxon>Pseudoloma</taxon>
    </lineage>
</organism>
<dbReference type="VEuPathDB" id="MicrosporidiaDB:M153_97770001"/>
<feature type="non-terminal residue" evidence="2">
    <location>
        <position position="322"/>
    </location>
</feature>
<evidence type="ECO:0000313" key="2">
    <source>
        <dbReference type="EMBL" id="KRH92212.1"/>
    </source>
</evidence>
<reference evidence="2 3" key="1">
    <citation type="submission" date="2015-07" db="EMBL/GenBank/DDBJ databases">
        <title>The genome of Pseudoloma neurophilia, a relevant intracellular parasite of the zebrafish.</title>
        <authorList>
            <person name="Ndikumana S."/>
            <person name="Pelin A."/>
            <person name="Sanders J."/>
            <person name="Corradi N."/>
        </authorList>
    </citation>
    <scope>NUCLEOTIDE SEQUENCE [LARGE SCALE GENOMIC DNA]</scope>
    <source>
        <strain evidence="2 3">MK1</strain>
    </source>
</reference>
<feature type="non-terminal residue" evidence="2">
    <location>
        <position position="1"/>
    </location>
</feature>